<keyword evidence="3" id="KW-0808">Transferase</keyword>
<dbReference type="AlphaFoldDB" id="A0A428MPV3"/>
<keyword evidence="4" id="KW-1185">Reference proteome</keyword>
<proteinExistence type="predicted"/>
<evidence type="ECO:0000313" key="4">
    <source>
        <dbReference type="Proteomes" id="UP000269669"/>
    </source>
</evidence>
<dbReference type="InterPro" id="IPR028098">
    <property type="entry name" value="Glyco_trans_4-like_N"/>
</dbReference>
<dbReference type="GO" id="GO:0016757">
    <property type="term" value="F:glycosyltransferase activity"/>
    <property type="evidence" value="ECO:0007669"/>
    <property type="project" value="InterPro"/>
</dbReference>
<dbReference type="SUPFAM" id="SSF48208">
    <property type="entry name" value="Six-hairpin glycosidases"/>
    <property type="match status" value="1"/>
</dbReference>
<organism evidence="3 4">
    <name type="scientific">Edaphobacter aggregans</name>
    <dbReference type="NCBI Taxonomy" id="570835"/>
    <lineage>
        <taxon>Bacteria</taxon>
        <taxon>Pseudomonadati</taxon>
        <taxon>Acidobacteriota</taxon>
        <taxon>Terriglobia</taxon>
        <taxon>Terriglobales</taxon>
        <taxon>Acidobacteriaceae</taxon>
        <taxon>Edaphobacter</taxon>
    </lineage>
</organism>
<dbReference type="PANTHER" id="PTHR12526">
    <property type="entry name" value="GLYCOSYLTRANSFERASE"/>
    <property type="match status" value="1"/>
</dbReference>
<name>A0A428MPV3_9BACT</name>
<gene>
    <name evidence="3" type="ORF">EDE15_4511</name>
</gene>
<dbReference type="RefSeq" id="WP_185827301.1">
    <property type="nucleotide sequence ID" value="NZ_RSDW01000001.1"/>
</dbReference>
<dbReference type="CDD" id="cd03822">
    <property type="entry name" value="GT4_mannosyltransferase-like"/>
    <property type="match status" value="1"/>
</dbReference>
<evidence type="ECO:0000313" key="3">
    <source>
        <dbReference type="EMBL" id="RSL18905.1"/>
    </source>
</evidence>
<dbReference type="SUPFAM" id="SSF53756">
    <property type="entry name" value="UDP-Glycosyltransferase/glycogen phosphorylase"/>
    <property type="match status" value="1"/>
</dbReference>
<protein>
    <submittedName>
        <fullName evidence="3">Glycosyltransferase involved in cell wall biosynthesis</fullName>
    </submittedName>
</protein>
<dbReference type="Gene3D" id="3.40.50.2000">
    <property type="entry name" value="Glycogen Phosphorylase B"/>
    <property type="match status" value="2"/>
</dbReference>
<sequence>MSTARHLQDEKSVELTLVGAPISEASKFELQPLPTRIAFIGNYLPRQCGIATFTTDLCAAIGTEYGVHRLFAIPVNDPDSSYDYPDQVRLELTQEDKTSYERASDFLNFNCNDLVCLQHEYGIFGGAAGSHILTLLRKLKMPLVTTLHTVLRQPDLDQRAVLEEIAQLSDRLIVMSEHARDLLRDIYSISREKIDIIPHGVPDLPFTDPNYFKDHFNAEGKSVLLTFGLLSPNKGIENVIRALPAILQKHANVVYMISGATHPQIRRSEGERYRGSLQTLAEELGVSDQVIFNDRFVSAEELVEHLGAADIYITPYRQEAQVVSGTLAIALGAGKAVISTPYWHAKELLANGRGVIVPFDDPLAIAEAAVSLLENSGERHAMRKRAYLYSRGTTWRRTAQAYMTTFQRARAERMSRPRATSKDLAAAEVTGALPSINSSHLTSLTDDTGIVQHAIFSVPNNIEGYTTDDNARALIVSVLMDVSAQSSQSNFARLSHRYLAFLLLAFCEKTGRFRNFLSYGRQWQEDVGSEDSHGRALWALGTVLGESEDPGLRGAAGRLFEAAVPAALTFTSPRAWAFSVLGLQAYLDRFPGDRAIQAARNKLANRLLDIYERSNIPTWRWFEKSLSYSNARLSQALIVAGDRSQNVRMLEAGCESLRWLLAEQHREHNDIFVPIGSMGFLMQGAEKARFDQQPIEACGTISACLQAFKLTDDSNWLREAWSAFRWFLGENDLQVPLYDPTTGGCRDGLHPDRVNENQGAESTLSFLMALLEMQSIELATLVEPNQEMSVSN</sequence>
<reference evidence="3 4" key="1">
    <citation type="submission" date="2018-12" db="EMBL/GenBank/DDBJ databases">
        <title>Sequencing of bacterial isolates from soil warming experiment in Harvard Forest, Massachusetts, USA.</title>
        <authorList>
            <person name="Deangelis K."/>
        </authorList>
    </citation>
    <scope>NUCLEOTIDE SEQUENCE [LARGE SCALE GENOMIC DNA]</scope>
    <source>
        <strain evidence="3 4">EB153</strain>
    </source>
</reference>
<evidence type="ECO:0000259" key="2">
    <source>
        <dbReference type="Pfam" id="PF13439"/>
    </source>
</evidence>
<evidence type="ECO:0000259" key="1">
    <source>
        <dbReference type="Pfam" id="PF00534"/>
    </source>
</evidence>
<feature type="domain" description="Glycosyltransferase subfamily 4-like N-terminal" evidence="2">
    <location>
        <begin position="128"/>
        <end position="201"/>
    </location>
</feature>
<dbReference type="PANTHER" id="PTHR12526:SF572">
    <property type="entry name" value="BLL5144 PROTEIN"/>
    <property type="match status" value="1"/>
</dbReference>
<dbReference type="Pfam" id="PF00534">
    <property type="entry name" value="Glycos_transf_1"/>
    <property type="match status" value="1"/>
</dbReference>
<comment type="caution">
    <text evidence="3">The sequence shown here is derived from an EMBL/GenBank/DDBJ whole genome shotgun (WGS) entry which is preliminary data.</text>
</comment>
<accession>A0A428MPV3</accession>
<dbReference type="InterPro" id="IPR008928">
    <property type="entry name" value="6-hairpin_glycosidase_sf"/>
</dbReference>
<dbReference type="EMBL" id="RSDW01000001">
    <property type="protein sequence ID" value="RSL18905.1"/>
    <property type="molecule type" value="Genomic_DNA"/>
</dbReference>
<dbReference type="Pfam" id="PF13439">
    <property type="entry name" value="Glyco_transf_4"/>
    <property type="match status" value="1"/>
</dbReference>
<dbReference type="InterPro" id="IPR001296">
    <property type="entry name" value="Glyco_trans_1"/>
</dbReference>
<dbReference type="Proteomes" id="UP000269669">
    <property type="component" value="Unassembled WGS sequence"/>
</dbReference>
<dbReference type="GO" id="GO:0005975">
    <property type="term" value="P:carbohydrate metabolic process"/>
    <property type="evidence" value="ECO:0007669"/>
    <property type="project" value="InterPro"/>
</dbReference>
<feature type="domain" description="Glycosyl transferase family 1" evidence="1">
    <location>
        <begin position="210"/>
        <end position="387"/>
    </location>
</feature>